<dbReference type="GO" id="GO:0005544">
    <property type="term" value="F:calcium-dependent phospholipid binding"/>
    <property type="evidence" value="ECO:0007669"/>
    <property type="project" value="UniProtKB-KW"/>
</dbReference>
<evidence type="ECO:0000256" key="14">
    <source>
        <dbReference type="RuleBase" id="RU003540"/>
    </source>
</evidence>
<dbReference type="FunFam" id="1.10.220.10:FF:000003">
    <property type="entry name" value="Annexin"/>
    <property type="match status" value="1"/>
</dbReference>
<dbReference type="PANTHER" id="PTHR10502">
    <property type="entry name" value="ANNEXIN"/>
    <property type="match status" value="1"/>
</dbReference>
<evidence type="ECO:0000256" key="9">
    <source>
        <dbReference type="ARBA" id="ARBA00023216"/>
    </source>
</evidence>
<evidence type="ECO:0000313" key="16">
    <source>
        <dbReference type="EnsemblMetazoa" id="G26210.10:cds"/>
    </source>
</evidence>
<dbReference type="GO" id="GO:0005634">
    <property type="term" value="C:nucleus"/>
    <property type="evidence" value="ECO:0007669"/>
    <property type="project" value="TreeGrafter"/>
</dbReference>
<evidence type="ECO:0000256" key="5">
    <source>
        <dbReference type="ARBA" id="ARBA00022553"/>
    </source>
</evidence>
<dbReference type="PROSITE" id="PS00223">
    <property type="entry name" value="ANNEXIN_1"/>
    <property type="match status" value="2"/>
</dbReference>
<evidence type="ECO:0000256" key="13">
    <source>
        <dbReference type="ARBA" id="ARBA00060393"/>
    </source>
</evidence>
<dbReference type="FunFam" id="1.10.220.10:FF:000002">
    <property type="entry name" value="Annexin"/>
    <property type="match status" value="1"/>
</dbReference>
<evidence type="ECO:0000256" key="8">
    <source>
        <dbReference type="ARBA" id="ARBA00022837"/>
    </source>
</evidence>
<dbReference type="InterPro" id="IPR001464">
    <property type="entry name" value="Annexin"/>
</dbReference>
<dbReference type="OMA" id="INTTWST"/>
<feature type="compositionally biased region" description="Acidic residues" evidence="15">
    <location>
        <begin position="97"/>
        <end position="123"/>
    </location>
</feature>
<keyword evidence="6" id="KW-0479">Metal-binding</keyword>
<proteinExistence type="inferred from homology"/>
<sequence>MNFGGYNPYQSNYPPANPYGGGYTSYGYGGGYGNPYQQNPAAQMQMQQMQQMQGMMGMMMPAMHTMPPSTQTVVINNNVWNTNNALMSAAAQTLDSGEMEELVQQAEEEEEEEEEEEDEELEEEIKVSRKKNKKKAKKQRKVEELLAQKMQEDEDFMARLKSNYVANLKRHLDMDGTLEPTEGTVKGFTHYPEDDPMVVFMNEFDGTPLAGERWDAESDCIFLDKAMDGAGTNEDAIIHVIANRTNAQRQKIKKKFKTAYGEDLIERLDSELSGDFLETVMALFVPPAHYDAWCIKEAIYGPGTDESVLIEIFGTRTPKQIQEIRAVYGDVASPNRKSGETLIEQDIEDDTSGDFKRFLISACQGGRNELDPETLEEAVEPVLFEDKPTGQFIINMEKLVNVAKAKRDAQKLFEVTEDQLGTDEEEMIRIFALPEVYQSRATYDEYVKLTQRDVENTIDRETSGNFGKGLLTMVMALKCRPKYFAERLVWCMKGLGTHDSDLIRVIVSRAEIDMVQIKECFLEMTKQTLWNWIDQDCSGDYCKILKAIVGQN</sequence>
<evidence type="ECO:0000256" key="10">
    <source>
        <dbReference type="ARBA" id="ARBA00023302"/>
    </source>
</evidence>
<reference evidence="16" key="1">
    <citation type="submission" date="2022-08" db="UniProtKB">
        <authorList>
            <consortium name="EnsemblMetazoa"/>
        </authorList>
    </citation>
    <scope>IDENTIFICATION</scope>
    <source>
        <strain evidence="16">05x7-T-G4-1.051#20</strain>
    </source>
</reference>
<dbReference type="GO" id="GO:0005886">
    <property type="term" value="C:plasma membrane"/>
    <property type="evidence" value="ECO:0007669"/>
    <property type="project" value="TreeGrafter"/>
</dbReference>
<name>A0A8W8L334_MAGGI</name>
<dbReference type="OrthoDB" id="37886at2759"/>
<keyword evidence="17" id="KW-1185">Reference proteome</keyword>
<dbReference type="RefSeq" id="XP_011413000.1">
    <property type="nucleotide sequence ID" value="XM_011414698.4"/>
</dbReference>
<comment type="function">
    <text evidence="12">Involved in reproduction of the worm. Involved in host-parasite interaction. Delivered into the host cell by means of parasite exosomes. Binds to acidic phospholipid membranes in a calcium-dependent manner in vitro. Causes aggregation of liposomes in the presence of calcium, but not in its absence. Likely to promote membrane fusion. May provide structural integrity within the tegument.</text>
</comment>
<comment type="subunit">
    <text evidence="4">Homodimer.</text>
</comment>
<feature type="compositionally biased region" description="Basic residues" evidence="15">
    <location>
        <begin position="128"/>
        <end position="140"/>
    </location>
</feature>
<dbReference type="PRINTS" id="PR00196">
    <property type="entry name" value="ANNEXIN"/>
</dbReference>
<dbReference type="Proteomes" id="UP000005408">
    <property type="component" value="Unassembled WGS sequence"/>
</dbReference>
<evidence type="ECO:0000256" key="3">
    <source>
        <dbReference type="ARBA" id="ARBA00007831"/>
    </source>
</evidence>
<dbReference type="GO" id="GO:0005576">
    <property type="term" value="C:extracellular region"/>
    <property type="evidence" value="ECO:0007669"/>
    <property type="project" value="UniProtKB-SubCell"/>
</dbReference>
<dbReference type="PROSITE" id="PS51897">
    <property type="entry name" value="ANNEXIN_2"/>
    <property type="match status" value="4"/>
</dbReference>
<evidence type="ECO:0000256" key="6">
    <source>
        <dbReference type="ARBA" id="ARBA00022723"/>
    </source>
</evidence>
<evidence type="ECO:0000256" key="7">
    <source>
        <dbReference type="ARBA" id="ARBA00022737"/>
    </source>
</evidence>
<dbReference type="SUPFAM" id="SSF47874">
    <property type="entry name" value="Annexin"/>
    <property type="match status" value="1"/>
</dbReference>
<evidence type="ECO:0000256" key="15">
    <source>
        <dbReference type="SAM" id="MobiDB-lite"/>
    </source>
</evidence>
<dbReference type="GeneID" id="105317894"/>
<evidence type="ECO:0000256" key="1">
    <source>
        <dbReference type="ARBA" id="ARBA00004340"/>
    </source>
</evidence>
<evidence type="ECO:0000256" key="2">
    <source>
        <dbReference type="ARBA" id="ARBA00004550"/>
    </source>
</evidence>
<keyword evidence="9 14" id="KW-0041">Annexin</keyword>
<dbReference type="PANTHER" id="PTHR10502:SF239">
    <property type="entry name" value="ANNEXIN A7"/>
    <property type="match status" value="1"/>
</dbReference>
<dbReference type="Pfam" id="PF00191">
    <property type="entry name" value="Annexin"/>
    <property type="match status" value="4"/>
</dbReference>
<evidence type="ECO:0000313" key="17">
    <source>
        <dbReference type="Proteomes" id="UP000005408"/>
    </source>
</evidence>
<accession>A0A8W8L334</accession>
<protein>
    <recommendedName>
        <fullName evidence="14">Annexin</fullName>
    </recommendedName>
</protein>
<comment type="domain">
    <text evidence="14">A pair of annexin repeats may form one binding site for calcium and phospholipid.</text>
</comment>
<organism evidence="16 17">
    <name type="scientific">Magallana gigas</name>
    <name type="common">Pacific oyster</name>
    <name type="synonym">Crassostrea gigas</name>
    <dbReference type="NCBI Taxonomy" id="29159"/>
    <lineage>
        <taxon>Eukaryota</taxon>
        <taxon>Metazoa</taxon>
        <taxon>Spiralia</taxon>
        <taxon>Lophotrochozoa</taxon>
        <taxon>Mollusca</taxon>
        <taxon>Bivalvia</taxon>
        <taxon>Autobranchia</taxon>
        <taxon>Pteriomorphia</taxon>
        <taxon>Ostreida</taxon>
        <taxon>Ostreoidea</taxon>
        <taxon>Ostreidae</taxon>
        <taxon>Magallana</taxon>
    </lineage>
</organism>
<dbReference type="EnsemblMetazoa" id="G26210.10">
    <property type="protein sequence ID" value="G26210.10:cds"/>
    <property type="gene ID" value="G26210"/>
</dbReference>
<dbReference type="InterPro" id="IPR018252">
    <property type="entry name" value="Annexin_repeat_CS"/>
</dbReference>
<keyword evidence="7 14" id="KW-0677">Repeat</keyword>
<feature type="region of interest" description="Disordered" evidence="15">
    <location>
        <begin position="95"/>
        <end position="141"/>
    </location>
</feature>
<dbReference type="GO" id="GO:0001786">
    <property type="term" value="F:phosphatidylserine binding"/>
    <property type="evidence" value="ECO:0007669"/>
    <property type="project" value="TreeGrafter"/>
</dbReference>
<comment type="similarity">
    <text evidence="3 14">Belongs to the annexin family.</text>
</comment>
<keyword evidence="10 14" id="KW-0111">Calcium/phospholipid-binding</keyword>
<dbReference type="GO" id="GO:0012506">
    <property type="term" value="C:vesicle membrane"/>
    <property type="evidence" value="ECO:0007669"/>
    <property type="project" value="TreeGrafter"/>
</dbReference>
<dbReference type="FunFam" id="1.10.220.10:FF:000001">
    <property type="entry name" value="Annexin"/>
    <property type="match status" value="1"/>
</dbReference>
<dbReference type="GO" id="GO:0043657">
    <property type="term" value="C:host cell"/>
    <property type="evidence" value="ECO:0007669"/>
    <property type="project" value="UniProtKB-SubCell"/>
</dbReference>
<dbReference type="InterPro" id="IPR037104">
    <property type="entry name" value="Annexin_sf"/>
</dbReference>
<dbReference type="RefSeq" id="XP_011413001.1">
    <property type="nucleotide sequence ID" value="XM_011414699.4"/>
</dbReference>
<dbReference type="KEGG" id="crg:105317894"/>
<keyword evidence="8 14" id="KW-0106">Calcium</keyword>
<comment type="subcellular location">
    <subcellularLocation>
        <location evidence="1">Host cell</location>
    </subcellularLocation>
    <subcellularLocation>
        <location evidence="2">Secreted</location>
        <location evidence="2">Extracellular exosome</location>
    </subcellularLocation>
    <subcellularLocation>
        <location evidence="13">Tegument</location>
    </subcellularLocation>
</comment>
<dbReference type="AlphaFoldDB" id="A0A8W8L334"/>
<dbReference type="Gene3D" id="1.10.220.10">
    <property type="entry name" value="Annexin"/>
    <property type="match status" value="4"/>
</dbReference>
<dbReference type="SMART" id="SM00335">
    <property type="entry name" value="ANX"/>
    <property type="match status" value="4"/>
</dbReference>
<dbReference type="FunFam" id="1.10.220.10:FF:000005">
    <property type="entry name" value="Annexin"/>
    <property type="match status" value="1"/>
</dbReference>
<comment type="function">
    <text evidence="11">Calcium/phospholipid-binding protein which promotes membrane fusion and is involved in exocytosis.</text>
</comment>
<evidence type="ECO:0000256" key="11">
    <source>
        <dbReference type="ARBA" id="ARBA00037210"/>
    </source>
</evidence>
<evidence type="ECO:0000256" key="4">
    <source>
        <dbReference type="ARBA" id="ARBA00011738"/>
    </source>
</evidence>
<keyword evidence="5" id="KW-0597">Phosphoprotein</keyword>
<evidence type="ECO:0000256" key="12">
    <source>
        <dbReference type="ARBA" id="ARBA00059330"/>
    </source>
</evidence>
<dbReference type="GO" id="GO:0005737">
    <property type="term" value="C:cytoplasm"/>
    <property type="evidence" value="ECO:0007669"/>
    <property type="project" value="TreeGrafter"/>
</dbReference>
<dbReference type="GO" id="GO:0005509">
    <property type="term" value="F:calcium ion binding"/>
    <property type="evidence" value="ECO:0007669"/>
    <property type="project" value="InterPro"/>
</dbReference>
<dbReference type="InterPro" id="IPR018502">
    <property type="entry name" value="Annexin_repeat"/>
</dbReference>